<organism evidence="1 2">
    <name type="scientific">Pteropus alecto</name>
    <name type="common">Black flying fox</name>
    <dbReference type="NCBI Taxonomy" id="9402"/>
    <lineage>
        <taxon>Eukaryota</taxon>
        <taxon>Metazoa</taxon>
        <taxon>Chordata</taxon>
        <taxon>Craniata</taxon>
        <taxon>Vertebrata</taxon>
        <taxon>Euteleostomi</taxon>
        <taxon>Mammalia</taxon>
        <taxon>Eutheria</taxon>
        <taxon>Laurasiatheria</taxon>
        <taxon>Chiroptera</taxon>
        <taxon>Yinpterochiroptera</taxon>
        <taxon>Pteropodoidea</taxon>
        <taxon>Pteropodidae</taxon>
        <taxon>Pteropodinae</taxon>
        <taxon>Pteropus</taxon>
    </lineage>
</organism>
<name>L5KM61_PTEAL</name>
<reference evidence="2" key="1">
    <citation type="journal article" date="2013" name="Science">
        <title>Comparative analysis of bat genomes provides insight into the evolution of flight and immunity.</title>
        <authorList>
            <person name="Zhang G."/>
            <person name="Cowled C."/>
            <person name="Shi Z."/>
            <person name="Huang Z."/>
            <person name="Bishop-Lilly K.A."/>
            <person name="Fang X."/>
            <person name="Wynne J.W."/>
            <person name="Xiong Z."/>
            <person name="Baker M.L."/>
            <person name="Zhao W."/>
            <person name="Tachedjian M."/>
            <person name="Zhu Y."/>
            <person name="Zhou P."/>
            <person name="Jiang X."/>
            <person name="Ng J."/>
            <person name="Yang L."/>
            <person name="Wu L."/>
            <person name="Xiao J."/>
            <person name="Feng Y."/>
            <person name="Chen Y."/>
            <person name="Sun X."/>
            <person name="Zhang Y."/>
            <person name="Marsh G.A."/>
            <person name="Crameri G."/>
            <person name="Broder C.C."/>
            <person name="Frey K.G."/>
            <person name="Wang L.F."/>
            <person name="Wang J."/>
        </authorList>
    </citation>
    <scope>NUCLEOTIDE SEQUENCE [LARGE SCALE GENOMIC DNA]</scope>
</reference>
<dbReference type="InParanoid" id="L5KM61"/>
<accession>L5KM61</accession>
<dbReference type="EMBL" id="KB030667">
    <property type="protein sequence ID" value="ELK11861.1"/>
    <property type="molecule type" value="Genomic_DNA"/>
</dbReference>
<dbReference type="AlphaFoldDB" id="L5KM61"/>
<dbReference type="STRING" id="9402.L5KM61"/>
<evidence type="ECO:0000313" key="2">
    <source>
        <dbReference type="Proteomes" id="UP000010552"/>
    </source>
</evidence>
<dbReference type="Proteomes" id="UP000010552">
    <property type="component" value="Unassembled WGS sequence"/>
</dbReference>
<evidence type="ECO:0000313" key="1">
    <source>
        <dbReference type="EMBL" id="ELK11861.1"/>
    </source>
</evidence>
<gene>
    <name evidence="1" type="ORF">PAL_GLEAN10009040</name>
</gene>
<proteinExistence type="predicted"/>
<sequence>MKITEIRNEERQSVEKTGVLEVLELALALSCGRDRASRRDFEGAARLVNPFAWRQLVLLNATLCNRMLIDLMRKLHSR</sequence>
<protein>
    <submittedName>
        <fullName evidence="1">Tetratricopeptide repeat protein 36</fullName>
    </submittedName>
</protein>
<keyword evidence="2" id="KW-1185">Reference proteome</keyword>